<dbReference type="PANTHER" id="PTHR11559">
    <property type="entry name" value="CARBOXYLESTERASE"/>
    <property type="match status" value="1"/>
</dbReference>
<dbReference type="InParanoid" id="A0A2J7RD57"/>
<sequence>MALPFIVAALADDLVVLKQGNLKGHRMTSRKGGEIFAFQEIPYAKPPVGELRFKSPQPAEPWTGVLDATKEAPVCVQRGFLPSDIEVRRQEDCLNLNVYKPRITFSSTDDKPTLSVGIEVCKFPTTIRSLAITVIALSEA</sequence>
<dbReference type="InterPro" id="IPR050309">
    <property type="entry name" value="Type-B_Carboxylest/Lipase"/>
</dbReference>
<evidence type="ECO:0000313" key="3">
    <source>
        <dbReference type="EMBL" id="PNF38766.1"/>
    </source>
</evidence>
<proteinExistence type="predicted"/>
<dbReference type="Gene3D" id="3.40.50.1820">
    <property type="entry name" value="alpha/beta hydrolase"/>
    <property type="match status" value="1"/>
</dbReference>
<dbReference type="OrthoDB" id="19653at2759"/>
<name>A0A2J7RD57_9NEOP</name>
<comment type="caution">
    <text evidence="3">The sequence shown here is derived from an EMBL/GenBank/DDBJ whole genome shotgun (WGS) entry which is preliminary data.</text>
</comment>
<reference evidence="3 4" key="1">
    <citation type="submission" date="2017-12" db="EMBL/GenBank/DDBJ databases">
        <title>Hemimetabolous genomes reveal molecular basis of termite eusociality.</title>
        <authorList>
            <person name="Harrison M.C."/>
            <person name="Jongepier E."/>
            <person name="Robertson H.M."/>
            <person name="Arning N."/>
            <person name="Bitard-Feildel T."/>
            <person name="Chao H."/>
            <person name="Childers C.P."/>
            <person name="Dinh H."/>
            <person name="Doddapaneni H."/>
            <person name="Dugan S."/>
            <person name="Gowin J."/>
            <person name="Greiner C."/>
            <person name="Han Y."/>
            <person name="Hu H."/>
            <person name="Hughes D.S.T."/>
            <person name="Huylmans A.-K."/>
            <person name="Kemena C."/>
            <person name="Kremer L.P.M."/>
            <person name="Lee S.L."/>
            <person name="Lopez-Ezquerra A."/>
            <person name="Mallet L."/>
            <person name="Monroy-Kuhn J.M."/>
            <person name="Moser A."/>
            <person name="Murali S.C."/>
            <person name="Muzny D.M."/>
            <person name="Otani S."/>
            <person name="Piulachs M.-D."/>
            <person name="Poelchau M."/>
            <person name="Qu J."/>
            <person name="Schaub F."/>
            <person name="Wada-Katsumata A."/>
            <person name="Worley K.C."/>
            <person name="Xie Q."/>
            <person name="Ylla G."/>
            <person name="Poulsen M."/>
            <person name="Gibbs R.A."/>
            <person name="Schal C."/>
            <person name="Richards S."/>
            <person name="Belles X."/>
            <person name="Korb J."/>
            <person name="Bornberg-Bauer E."/>
        </authorList>
    </citation>
    <scope>NUCLEOTIDE SEQUENCE [LARGE SCALE GENOMIC DNA]</scope>
    <source>
        <tissue evidence="3">Whole body</tissue>
    </source>
</reference>
<gene>
    <name evidence="3" type="ORF">B7P43_G14026</name>
</gene>
<dbReference type="EMBL" id="NEVH01005300">
    <property type="protein sequence ID" value="PNF38766.1"/>
    <property type="molecule type" value="Genomic_DNA"/>
</dbReference>
<dbReference type="Pfam" id="PF00135">
    <property type="entry name" value="COesterase"/>
    <property type="match status" value="1"/>
</dbReference>
<organism evidence="3 4">
    <name type="scientific">Cryptotermes secundus</name>
    <dbReference type="NCBI Taxonomy" id="105785"/>
    <lineage>
        <taxon>Eukaryota</taxon>
        <taxon>Metazoa</taxon>
        <taxon>Ecdysozoa</taxon>
        <taxon>Arthropoda</taxon>
        <taxon>Hexapoda</taxon>
        <taxon>Insecta</taxon>
        <taxon>Pterygota</taxon>
        <taxon>Neoptera</taxon>
        <taxon>Polyneoptera</taxon>
        <taxon>Dictyoptera</taxon>
        <taxon>Blattodea</taxon>
        <taxon>Blattoidea</taxon>
        <taxon>Termitoidae</taxon>
        <taxon>Kalotermitidae</taxon>
        <taxon>Cryptotermitinae</taxon>
        <taxon>Cryptotermes</taxon>
    </lineage>
</organism>
<dbReference type="Proteomes" id="UP000235965">
    <property type="component" value="Unassembled WGS sequence"/>
</dbReference>
<accession>A0A2J7RD57</accession>
<dbReference type="SUPFAM" id="SSF53474">
    <property type="entry name" value="alpha/beta-Hydrolases"/>
    <property type="match status" value="1"/>
</dbReference>
<feature type="domain" description="Carboxylesterase type B" evidence="2">
    <location>
        <begin position="13"/>
        <end position="108"/>
    </location>
</feature>
<evidence type="ECO:0000259" key="2">
    <source>
        <dbReference type="Pfam" id="PF00135"/>
    </source>
</evidence>
<evidence type="ECO:0000313" key="4">
    <source>
        <dbReference type="Proteomes" id="UP000235965"/>
    </source>
</evidence>
<dbReference type="STRING" id="105785.A0A2J7RD57"/>
<evidence type="ECO:0000256" key="1">
    <source>
        <dbReference type="ARBA" id="ARBA00023180"/>
    </source>
</evidence>
<keyword evidence="1" id="KW-0325">Glycoprotein</keyword>
<keyword evidence="4" id="KW-1185">Reference proteome</keyword>
<dbReference type="InterPro" id="IPR029058">
    <property type="entry name" value="AB_hydrolase_fold"/>
</dbReference>
<dbReference type="InterPro" id="IPR002018">
    <property type="entry name" value="CarbesteraseB"/>
</dbReference>
<protein>
    <recommendedName>
        <fullName evidence="2">Carboxylesterase type B domain-containing protein</fullName>
    </recommendedName>
</protein>
<dbReference type="AlphaFoldDB" id="A0A2J7RD57"/>